<proteinExistence type="predicted"/>
<feature type="non-terminal residue" evidence="2">
    <location>
        <position position="40"/>
    </location>
</feature>
<name>A0A6J4MA74_9ACTN</name>
<dbReference type="EMBL" id="CADCUG010000142">
    <property type="protein sequence ID" value="CAA9353709.1"/>
    <property type="molecule type" value="Genomic_DNA"/>
</dbReference>
<accession>A0A6J4MA74</accession>
<reference evidence="2" key="1">
    <citation type="submission" date="2020-02" db="EMBL/GenBank/DDBJ databases">
        <authorList>
            <person name="Meier V. D."/>
        </authorList>
    </citation>
    <scope>NUCLEOTIDE SEQUENCE</scope>
    <source>
        <strain evidence="2">AVDCRST_MAG29</strain>
    </source>
</reference>
<protein>
    <submittedName>
        <fullName evidence="2">Uncharacterized protein</fullName>
    </submittedName>
</protein>
<sequence length="40" mass="4269">DQQQRLRHGDGRHIPSSGESAHSCGRILCGPADACPADRL</sequence>
<dbReference type="AlphaFoldDB" id="A0A6J4MA74"/>
<evidence type="ECO:0000256" key="1">
    <source>
        <dbReference type="SAM" id="MobiDB-lite"/>
    </source>
</evidence>
<feature type="non-terminal residue" evidence="2">
    <location>
        <position position="1"/>
    </location>
</feature>
<evidence type="ECO:0000313" key="2">
    <source>
        <dbReference type="EMBL" id="CAA9353709.1"/>
    </source>
</evidence>
<organism evidence="2">
    <name type="scientific">uncultured Nocardioidaceae bacterium</name>
    <dbReference type="NCBI Taxonomy" id="253824"/>
    <lineage>
        <taxon>Bacteria</taxon>
        <taxon>Bacillati</taxon>
        <taxon>Actinomycetota</taxon>
        <taxon>Actinomycetes</taxon>
        <taxon>Propionibacteriales</taxon>
        <taxon>Nocardioidaceae</taxon>
        <taxon>environmental samples</taxon>
    </lineage>
</organism>
<gene>
    <name evidence="2" type="ORF">AVDCRST_MAG29-2415</name>
</gene>
<feature type="region of interest" description="Disordered" evidence="1">
    <location>
        <begin position="1"/>
        <end position="23"/>
    </location>
</feature>